<reference evidence="2" key="1">
    <citation type="journal article" date="2023" name="Science">
        <title>Genome structures resolve the early diversification of teleost fishes.</title>
        <authorList>
            <person name="Parey E."/>
            <person name="Louis A."/>
            <person name="Montfort J."/>
            <person name="Bouchez O."/>
            <person name="Roques C."/>
            <person name="Iampietro C."/>
            <person name="Lluch J."/>
            <person name="Castinel A."/>
            <person name="Donnadieu C."/>
            <person name="Desvignes T."/>
            <person name="Floi Bucao C."/>
            <person name="Jouanno E."/>
            <person name="Wen M."/>
            <person name="Mejri S."/>
            <person name="Dirks R."/>
            <person name="Jansen H."/>
            <person name="Henkel C."/>
            <person name="Chen W.J."/>
            <person name="Zahm M."/>
            <person name="Cabau C."/>
            <person name="Klopp C."/>
            <person name="Thompson A.W."/>
            <person name="Robinson-Rechavi M."/>
            <person name="Braasch I."/>
            <person name="Lecointre G."/>
            <person name="Bobe J."/>
            <person name="Postlethwait J.H."/>
            <person name="Berthelot C."/>
            <person name="Roest Crollius H."/>
            <person name="Guiguen Y."/>
        </authorList>
    </citation>
    <scope>NUCLEOTIDE SEQUENCE</scope>
    <source>
        <strain evidence="2">NC1722</strain>
    </source>
</reference>
<evidence type="ECO:0000256" key="1">
    <source>
        <dbReference type="SAM" id="MobiDB-lite"/>
    </source>
</evidence>
<organism evidence="2 3">
    <name type="scientific">Aldrovandia affinis</name>
    <dbReference type="NCBI Taxonomy" id="143900"/>
    <lineage>
        <taxon>Eukaryota</taxon>
        <taxon>Metazoa</taxon>
        <taxon>Chordata</taxon>
        <taxon>Craniata</taxon>
        <taxon>Vertebrata</taxon>
        <taxon>Euteleostomi</taxon>
        <taxon>Actinopterygii</taxon>
        <taxon>Neopterygii</taxon>
        <taxon>Teleostei</taxon>
        <taxon>Notacanthiformes</taxon>
        <taxon>Halosauridae</taxon>
        <taxon>Aldrovandia</taxon>
    </lineage>
</organism>
<feature type="compositionally biased region" description="Polar residues" evidence="1">
    <location>
        <begin position="114"/>
        <end position="124"/>
    </location>
</feature>
<proteinExistence type="predicted"/>
<dbReference type="AlphaFoldDB" id="A0AAD7W1S5"/>
<feature type="non-terminal residue" evidence="2">
    <location>
        <position position="1"/>
    </location>
</feature>
<feature type="region of interest" description="Disordered" evidence="1">
    <location>
        <begin position="21"/>
        <end position="124"/>
    </location>
</feature>
<dbReference type="Proteomes" id="UP001221898">
    <property type="component" value="Unassembled WGS sequence"/>
</dbReference>
<protein>
    <submittedName>
        <fullName evidence="2">Uncharacterized protein</fullName>
    </submittedName>
</protein>
<dbReference type="EMBL" id="JAINUG010000401">
    <property type="protein sequence ID" value="KAJ8372440.1"/>
    <property type="molecule type" value="Genomic_DNA"/>
</dbReference>
<keyword evidence="3" id="KW-1185">Reference proteome</keyword>
<sequence>DIREAWEARQLTCQAIAAQVSRPRERIKAKESDEDMPIRLEQSEDETPALPRQDSTSTHPQDAHEDIAIISEEETDEDMPALEESEEKRPALPRQDSSSTCPVTLQKIHEDMNPSRSPESSTPK</sequence>
<accession>A0AAD7W1S5</accession>
<name>A0AAD7W1S5_9TELE</name>
<evidence type="ECO:0000313" key="3">
    <source>
        <dbReference type="Proteomes" id="UP001221898"/>
    </source>
</evidence>
<gene>
    <name evidence="2" type="ORF">AAFF_G00289400</name>
</gene>
<comment type="caution">
    <text evidence="2">The sequence shown here is derived from an EMBL/GenBank/DDBJ whole genome shotgun (WGS) entry which is preliminary data.</text>
</comment>
<feature type="compositionally biased region" description="Acidic residues" evidence="1">
    <location>
        <begin position="71"/>
        <end position="85"/>
    </location>
</feature>
<evidence type="ECO:0000313" key="2">
    <source>
        <dbReference type="EMBL" id="KAJ8372440.1"/>
    </source>
</evidence>
<feature type="compositionally biased region" description="Basic and acidic residues" evidence="1">
    <location>
        <begin position="22"/>
        <end position="42"/>
    </location>
</feature>